<dbReference type="SUPFAM" id="SSF53448">
    <property type="entry name" value="Nucleotide-diphospho-sugar transferases"/>
    <property type="match status" value="1"/>
</dbReference>
<dbReference type="InterPro" id="IPR040693">
    <property type="entry name" value="UGGT_TRXL_1"/>
</dbReference>
<accession>A0A9P6VYX3</accession>
<dbReference type="GO" id="GO:0003980">
    <property type="term" value="F:UDP-glucose:glycoprotein glucosyltransferase activity"/>
    <property type="evidence" value="ECO:0007669"/>
    <property type="project" value="InterPro"/>
</dbReference>
<evidence type="ECO:0000259" key="11">
    <source>
        <dbReference type="Pfam" id="PF18400"/>
    </source>
</evidence>
<dbReference type="InterPro" id="IPR040692">
    <property type="entry name" value="UGGT_TRXL_3"/>
</dbReference>
<evidence type="ECO:0000259" key="13">
    <source>
        <dbReference type="Pfam" id="PF18402"/>
    </source>
</evidence>
<comment type="cofactor">
    <cofactor evidence="1">
        <name>Ca(2+)</name>
        <dbReference type="ChEBI" id="CHEBI:29108"/>
    </cofactor>
</comment>
<gene>
    <name evidence="16" type="ORF">C6P46_005356</name>
</gene>
<comment type="similarity">
    <text evidence="4">Belongs to the glycosyltransferase 8 family.</text>
</comment>
<dbReference type="Proteomes" id="UP000777482">
    <property type="component" value="Unassembled WGS sequence"/>
</dbReference>
<feature type="domain" description="UGGT thioredoxin-like" evidence="13">
    <location>
        <begin position="522"/>
        <end position="785"/>
    </location>
</feature>
<name>A0A9P6VYX3_RHOMI</name>
<dbReference type="Pfam" id="PF18400">
    <property type="entry name" value="Thioredoxin_12"/>
    <property type="match status" value="1"/>
</dbReference>
<keyword evidence="8" id="KW-0325">Glycoprotein</keyword>
<evidence type="ECO:0000256" key="2">
    <source>
        <dbReference type="ARBA" id="ARBA00004319"/>
    </source>
</evidence>
<dbReference type="Pfam" id="PF06427">
    <property type="entry name" value="UDP-g_GGTase"/>
    <property type="match status" value="1"/>
</dbReference>
<comment type="subcellular location">
    <subcellularLocation>
        <location evidence="2">Endoplasmic reticulum lumen</location>
    </subcellularLocation>
</comment>
<dbReference type="Pfam" id="PF18403">
    <property type="entry name" value="Thioredoxin_15"/>
    <property type="match status" value="1"/>
</dbReference>
<feature type="chain" id="PRO_5040163745" description="UDP-glucose:glycoprotein glucosyltransferase" evidence="10">
    <location>
        <begin position="22"/>
        <end position="1690"/>
    </location>
</feature>
<evidence type="ECO:0000256" key="10">
    <source>
        <dbReference type="SAM" id="SignalP"/>
    </source>
</evidence>
<evidence type="ECO:0000259" key="12">
    <source>
        <dbReference type="Pfam" id="PF18401"/>
    </source>
</evidence>
<evidence type="ECO:0000256" key="7">
    <source>
        <dbReference type="ARBA" id="ARBA00022824"/>
    </source>
</evidence>
<keyword evidence="5" id="KW-0808">Transferase</keyword>
<evidence type="ECO:0000256" key="6">
    <source>
        <dbReference type="ARBA" id="ARBA00022729"/>
    </source>
</evidence>
<dbReference type="OrthoDB" id="27683at2759"/>
<dbReference type="InterPro" id="IPR009448">
    <property type="entry name" value="UDP-g_GGtrans"/>
</dbReference>
<comment type="caution">
    <text evidence="16">The sequence shown here is derived from an EMBL/GenBank/DDBJ whole genome shotgun (WGS) entry which is preliminary data.</text>
</comment>
<evidence type="ECO:0000313" key="17">
    <source>
        <dbReference type="Proteomes" id="UP000777482"/>
    </source>
</evidence>
<dbReference type="EMBL" id="PUHQ01000058">
    <property type="protein sequence ID" value="KAG0659060.1"/>
    <property type="molecule type" value="Genomic_DNA"/>
</dbReference>
<dbReference type="GO" id="GO:0005788">
    <property type="term" value="C:endoplasmic reticulum lumen"/>
    <property type="evidence" value="ECO:0007669"/>
    <property type="project" value="UniProtKB-SubCell"/>
</dbReference>
<evidence type="ECO:0000256" key="4">
    <source>
        <dbReference type="ARBA" id="ARBA00006351"/>
    </source>
</evidence>
<dbReference type="CDD" id="cd06432">
    <property type="entry name" value="GT8_HUGT1_C_like"/>
    <property type="match status" value="1"/>
</dbReference>
<feature type="domain" description="UDP-glucose:glycoprotein glucosyltransferase thioredoxin-like" evidence="14">
    <location>
        <begin position="837"/>
        <end position="1039"/>
    </location>
</feature>
<reference evidence="16 17" key="1">
    <citation type="submission" date="2020-11" db="EMBL/GenBank/DDBJ databases">
        <title>Kefir isolates.</title>
        <authorList>
            <person name="Marcisauskas S."/>
            <person name="Kim Y."/>
            <person name="Blasche S."/>
        </authorList>
    </citation>
    <scope>NUCLEOTIDE SEQUENCE [LARGE SCALE GENOMIC DNA]</scope>
    <source>
        <strain evidence="16 17">KR</strain>
    </source>
</reference>
<feature type="signal peptide" evidence="10">
    <location>
        <begin position="1"/>
        <end position="21"/>
    </location>
</feature>
<feature type="domain" description="Glucosyltransferase 24 catalytic" evidence="15">
    <location>
        <begin position="1368"/>
        <end position="1637"/>
    </location>
</feature>
<dbReference type="InterPro" id="IPR040497">
    <property type="entry name" value="Glyco_transf_24"/>
</dbReference>
<dbReference type="InterPro" id="IPR040694">
    <property type="entry name" value="UGGT_TRXL_2"/>
</dbReference>
<evidence type="ECO:0000313" key="16">
    <source>
        <dbReference type="EMBL" id="KAG0659060.1"/>
    </source>
</evidence>
<dbReference type="GO" id="GO:0018279">
    <property type="term" value="P:protein N-linked glycosylation via asparagine"/>
    <property type="evidence" value="ECO:0007669"/>
    <property type="project" value="TreeGrafter"/>
</dbReference>
<evidence type="ECO:0000256" key="3">
    <source>
        <dbReference type="ARBA" id="ARBA00004922"/>
    </source>
</evidence>
<evidence type="ECO:0000259" key="14">
    <source>
        <dbReference type="Pfam" id="PF18403"/>
    </source>
</evidence>
<evidence type="ECO:0008006" key="18">
    <source>
        <dbReference type="Google" id="ProtNLM"/>
    </source>
</evidence>
<sequence>MRIRRVVATLSLASAGLVVHAYTSPPVFTSIEASWPAPDLVTQYLETLALEAPNEFFPSLDFLVSHPHSHLFWPTSEPPLRPAALATAQSYADRGINPIFASQSPDAPDRLWANETIALLEASLAQIPNLANERGLLESLRVAVANREASVRIEGIRRMWEDRVAEMEVGASSTVEADDEAADSTTSAQPWRSCESWIDVGGKAACSVDEFWSFVGEEQRDETLPILLPSDLPLPNRTVYYAVDHVSPAGANDHLDRVVLYGSPVSPAFPELFHFLYHLSITKIAPHVNPKTGQTRSGPPRPPRIQFALRWKPSSRAQMTREKLVLGGYGAMLDVKKSDYLAIDDRVTGSTAAAEAGVGKAEPSEPILEIEGDAPPKMEPVKKADIAELSVRTAQFIHSAQDPFSAFVDLTSAFPRLASHLPVLVPDPSPHLISEVSTNQMTSPLARRPAFFLNGKHLTEDEVEPFALLRIMRKERKIINDLLGLEAQMTGADARHILIAGGPKEPTPSQDRIDPELLGELYDATDQQEGEGVILWWNDLEKDRRYKSWTKSVRELLRPSYPGSMAQVARNLNNLVFILDLSRSDSLQHITRNIKQYVSRGLPIRFGVVPHVGPSGDSSSVSTLMAQMTWHLTDAAGRTATMAFLDRIAQALPSGGRISEDLVKRAYSQLRTSSTDLDGEPLAPLEQVRQYGIGAKGRGSHSRLSKTRSYLERLALPQEAKGSVFLNGAHFPLDEDFTQNLQRTLGLHTQFLSQEVYMRSLTDDTDASTYFADLPQTHKRRNPFIFPSDESNPLKIVNLVEALKGVTPSWLEHGFISAPSHSADEAGHDVEPPPPIASLIVVTDLDSRDGIDLARHALLLADTDARVRVSFLHNPATAPATTHAWSLSRVFWKLVETGATEELLPRELGEWIDLGLTQAGPREQDGQAWPEENPLRQYLANGLPGRDGAEAELYWALLAFIRVRFGFAAGESGLVLNGRVIGPFRPTQFPTPDLQTLLTLELEKRILPVVAAVNATSLDSTAHDAHDLSQFYMLATSVVGAAHIADPAAGLFATSSTERRRDYLRLHASHTPQNPAALYEIAVVIDPATELAQRWAPIIRTLNELNSTIVSLYLNPSLHLTEVPIKRFYEFCFASKLTFSPSGAELQPQVRFDAIPPDVLVTYATDLQRAWLAFPRTGIHDLDNIKLGDLPLDSRERGVEAVLELETLIVEGHARDMPSSRPPRGLQLELSRPGSLNAAADRTASIVMANLGYVQLKANPGLWRLDIRSGRSADVFELESIGADGWKSAEVAKTGNEFFVSTLEGKTIYPRFRRRPGHETTELLDESAAEAVKDKTATLGIWNRVKSMLPFVAPSSTDLVDTGKRADINVFTVASGHLYERMAFLMIVSVLRHTKSSVKFWFIQNFLSPSFKAFIPHMAKEYGFDYELVTYKWPHWLRGQKEKQREIWGYKILFLDVLFPLELDRVIFVDSDQIVRADLKELVDLDLKGAPYAYAPMGGYDGEKPEMEGFRFWKTGYWARHLQGRPYHISALYVVDLDRFRQIAAGDLLRQQYQALSADPGSLSNLDQDLPNNMTPNLPIYTLPKEWLWCETWCSDEDLATAKTIDLCNNPLTHEPKLQRAKRLIPEWTEYDDEVASLAKRVATAQGESVAFEARADEMEQALQQQQERDDFVGSSQVEPPPAEHVKDEL</sequence>
<dbReference type="Pfam" id="PF18402">
    <property type="entry name" value="Thioredoxin_14"/>
    <property type="match status" value="1"/>
</dbReference>
<evidence type="ECO:0000256" key="1">
    <source>
        <dbReference type="ARBA" id="ARBA00001913"/>
    </source>
</evidence>
<evidence type="ECO:0000256" key="5">
    <source>
        <dbReference type="ARBA" id="ARBA00022679"/>
    </source>
</evidence>
<evidence type="ECO:0000259" key="15">
    <source>
        <dbReference type="Pfam" id="PF18404"/>
    </source>
</evidence>
<dbReference type="InterPro" id="IPR029044">
    <property type="entry name" value="Nucleotide-diphossugar_trans"/>
</dbReference>
<keyword evidence="17" id="KW-1185">Reference proteome</keyword>
<dbReference type="InterPro" id="IPR040525">
    <property type="entry name" value="UGGT_TRXL_4"/>
</dbReference>
<dbReference type="PANTHER" id="PTHR11226:SF0">
    <property type="entry name" value="UDP-GLUCOSE:GLYCOPROTEIN GLUCOSYLTRANSFERASE"/>
    <property type="match status" value="1"/>
</dbReference>
<proteinExistence type="inferred from homology"/>
<evidence type="ECO:0000256" key="9">
    <source>
        <dbReference type="SAM" id="MobiDB-lite"/>
    </source>
</evidence>
<dbReference type="Gene3D" id="3.90.550.10">
    <property type="entry name" value="Spore Coat Polysaccharide Biosynthesis Protein SpsA, Chain A"/>
    <property type="match status" value="1"/>
</dbReference>
<comment type="pathway">
    <text evidence="3">Protein modification; protein glycosylation.</text>
</comment>
<dbReference type="Pfam" id="PF18404">
    <property type="entry name" value="Glyco_transf_24"/>
    <property type="match status" value="1"/>
</dbReference>
<feature type="domain" description="UGGT thioredoxin-like" evidence="12">
    <location>
        <begin position="377"/>
        <end position="498"/>
    </location>
</feature>
<protein>
    <recommendedName>
        <fullName evidence="18">UDP-glucose:glycoprotein glucosyltransferase</fullName>
    </recommendedName>
</protein>
<organism evidence="16 17">
    <name type="scientific">Rhodotorula mucilaginosa</name>
    <name type="common">Yeast</name>
    <name type="synonym">Rhodotorula rubra</name>
    <dbReference type="NCBI Taxonomy" id="5537"/>
    <lineage>
        <taxon>Eukaryota</taxon>
        <taxon>Fungi</taxon>
        <taxon>Dikarya</taxon>
        <taxon>Basidiomycota</taxon>
        <taxon>Pucciniomycotina</taxon>
        <taxon>Microbotryomycetes</taxon>
        <taxon>Sporidiobolales</taxon>
        <taxon>Sporidiobolaceae</taxon>
        <taxon>Rhodotorula</taxon>
    </lineage>
</organism>
<feature type="domain" description="UGGT thioredoxin-like" evidence="11">
    <location>
        <begin position="37"/>
        <end position="280"/>
    </location>
</feature>
<keyword evidence="7" id="KW-0256">Endoplasmic reticulum</keyword>
<keyword evidence="6 10" id="KW-0732">Signal</keyword>
<dbReference type="PANTHER" id="PTHR11226">
    <property type="entry name" value="UDP-GLUCOSE GLYCOPROTEIN:GLUCOSYLTRANSFERASE"/>
    <property type="match status" value="1"/>
</dbReference>
<dbReference type="GO" id="GO:0051082">
    <property type="term" value="F:unfolded protein binding"/>
    <property type="evidence" value="ECO:0007669"/>
    <property type="project" value="TreeGrafter"/>
</dbReference>
<feature type="region of interest" description="Disordered" evidence="9">
    <location>
        <begin position="1657"/>
        <end position="1690"/>
    </location>
</feature>
<dbReference type="GO" id="GO:0036503">
    <property type="term" value="P:ERAD pathway"/>
    <property type="evidence" value="ECO:0007669"/>
    <property type="project" value="TreeGrafter"/>
</dbReference>
<evidence type="ECO:0000256" key="8">
    <source>
        <dbReference type="ARBA" id="ARBA00023180"/>
    </source>
</evidence>
<dbReference type="Pfam" id="PF18401">
    <property type="entry name" value="Thioredoxin_13"/>
    <property type="match status" value="1"/>
</dbReference>